<gene>
    <name evidence="2" type="ORF">WMO28_03260</name>
</gene>
<accession>A0ABV1BDZ2</accession>
<evidence type="ECO:0000313" key="2">
    <source>
        <dbReference type="EMBL" id="MEQ2369970.1"/>
    </source>
</evidence>
<feature type="transmembrane region" description="Helical" evidence="1">
    <location>
        <begin position="346"/>
        <end position="361"/>
    </location>
</feature>
<feature type="transmembrane region" description="Helical" evidence="1">
    <location>
        <begin position="116"/>
        <end position="134"/>
    </location>
</feature>
<sequence>MKGKTQQDIDWKEILYLACLCVYIITFTMVRNGRILTYVHPVSWEQYVTFVHVINGLLVVKIIFDIVEEPRIIGLIALTEAVGFIVYRHNSSDIILAIFWFLCASKNVRPRKITECLFWSHIVGFMIMTFLGLIDVVPFGRTVKIGHKTVSYAFGFSHPNVAAAKIFQIVLLYWLLRKGRLMLKHYIGIIVAMAVVKVVTDCSTVLMLMGLLLVITVLYNLPGARGFLNRNINRVRNVFLTCYLGILGIMIGFCCFCKNEKIFKVLGTFGARISQAIKYYKYYGLSLWGQPLMDYKSNPEGYKKLGLYTLDNGYMHLLLAFGIVLFLYIIFLHVGTIWWMFRRRRLDYVIVYAMFFSYGFLETNVIRTGMNFTLFYLFGFIWEYYDTKISRKNKSILKS</sequence>
<evidence type="ECO:0000256" key="1">
    <source>
        <dbReference type="SAM" id="Phobius"/>
    </source>
</evidence>
<evidence type="ECO:0008006" key="4">
    <source>
        <dbReference type="Google" id="ProtNLM"/>
    </source>
</evidence>
<dbReference type="RefSeq" id="WP_349056040.1">
    <property type="nucleotide sequence ID" value="NZ_JBBMEJ010000002.1"/>
</dbReference>
<reference evidence="2 3" key="1">
    <citation type="submission" date="2024-03" db="EMBL/GenBank/DDBJ databases">
        <title>Human intestinal bacterial collection.</title>
        <authorList>
            <person name="Pauvert C."/>
            <person name="Hitch T.C.A."/>
            <person name="Clavel T."/>
        </authorList>
    </citation>
    <scope>NUCLEOTIDE SEQUENCE [LARGE SCALE GENOMIC DNA]</scope>
    <source>
        <strain evidence="2 3">CLA-JM-H16</strain>
    </source>
</reference>
<feature type="transmembrane region" description="Helical" evidence="1">
    <location>
        <begin position="14"/>
        <end position="32"/>
    </location>
</feature>
<evidence type="ECO:0000313" key="3">
    <source>
        <dbReference type="Proteomes" id="UP001473063"/>
    </source>
</evidence>
<keyword evidence="1" id="KW-0812">Transmembrane</keyword>
<feature type="transmembrane region" description="Helical" evidence="1">
    <location>
        <begin position="84"/>
        <end position="104"/>
    </location>
</feature>
<proteinExistence type="predicted"/>
<dbReference type="Proteomes" id="UP001473063">
    <property type="component" value="Unassembled WGS sequence"/>
</dbReference>
<keyword evidence="1" id="KW-1133">Transmembrane helix</keyword>
<feature type="transmembrane region" description="Helical" evidence="1">
    <location>
        <begin position="313"/>
        <end position="334"/>
    </location>
</feature>
<dbReference type="EMBL" id="JBBMEJ010000002">
    <property type="protein sequence ID" value="MEQ2369970.1"/>
    <property type="molecule type" value="Genomic_DNA"/>
</dbReference>
<name>A0ABV1BDZ2_9FIRM</name>
<keyword evidence="3" id="KW-1185">Reference proteome</keyword>
<feature type="transmembrane region" description="Helical" evidence="1">
    <location>
        <begin position="154"/>
        <end position="176"/>
    </location>
</feature>
<feature type="transmembrane region" description="Helical" evidence="1">
    <location>
        <begin position="238"/>
        <end position="256"/>
    </location>
</feature>
<keyword evidence="1" id="KW-0472">Membrane</keyword>
<protein>
    <recommendedName>
        <fullName evidence="4">Lipid A core-O-antigen ligase and related enzymes</fullName>
    </recommendedName>
</protein>
<feature type="transmembrane region" description="Helical" evidence="1">
    <location>
        <begin position="188"/>
        <end position="218"/>
    </location>
</feature>
<organism evidence="2 3">
    <name type="scientific">Blautia aquisgranensis</name>
    <dbReference type="NCBI Taxonomy" id="3133153"/>
    <lineage>
        <taxon>Bacteria</taxon>
        <taxon>Bacillati</taxon>
        <taxon>Bacillota</taxon>
        <taxon>Clostridia</taxon>
        <taxon>Lachnospirales</taxon>
        <taxon>Lachnospiraceae</taxon>
        <taxon>Blautia</taxon>
    </lineage>
</organism>
<comment type="caution">
    <text evidence="2">The sequence shown here is derived from an EMBL/GenBank/DDBJ whole genome shotgun (WGS) entry which is preliminary data.</text>
</comment>